<keyword evidence="3" id="KW-1185">Reference proteome</keyword>
<dbReference type="EMBL" id="JBHUIP010000011">
    <property type="protein sequence ID" value="MFD2263479.1"/>
    <property type="molecule type" value="Genomic_DNA"/>
</dbReference>
<evidence type="ECO:0000313" key="2">
    <source>
        <dbReference type="EMBL" id="MFD2263479.1"/>
    </source>
</evidence>
<feature type="transmembrane region" description="Helical" evidence="1">
    <location>
        <begin position="6"/>
        <end position="26"/>
    </location>
</feature>
<comment type="caution">
    <text evidence="2">The sequence shown here is derived from an EMBL/GenBank/DDBJ whole genome shotgun (WGS) entry which is preliminary data.</text>
</comment>
<evidence type="ECO:0000256" key="1">
    <source>
        <dbReference type="SAM" id="Phobius"/>
    </source>
</evidence>
<dbReference type="RefSeq" id="WP_379876489.1">
    <property type="nucleotide sequence ID" value="NZ_JBHUIP010000011.1"/>
</dbReference>
<gene>
    <name evidence="2" type="ORF">ACFSM5_11315</name>
</gene>
<evidence type="ECO:0000313" key="3">
    <source>
        <dbReference type="Proteomes" id="UP001597295"/>
    </source>
</evidence>
<proteinExistence type="predicted"/>
<keyword evidence="1" id="KW-0812">Transmembrane</keyword>
<sequence>MFEVSIPTLLGSGVVAALCTFGLGWLKEVFVQRRKREFFLIQIAVALEDYVLRADHQIGENAKAEHGLPEGMEAKYNLQFPEPPEFAVEIDWDILDSDIVVQVFSLKNQVSLAQQFLSTEWYYGDVEGGALARLFHEALGFHASEFWYMAERIRRDNKLPPFGSRIHRFYPEMSVLILREDALKRRRLLDIENAKQDILMMAVELRRGGTNYSLSKLRWAMETAEITDDAVQLQVINFVEKNGPKPGVLG</sequence>
<reference evidence="3" key="1">
    <citation type="journal article" date="2019" name="Int. J. Syst. Evol. Microbiol.">
        <title>The Global Catalogue of Microorganisms (GCM) 10K type strain sequencing project: providing services to taxonomists for standard genome sequencing and annotation.</title>
        <authorList>
            <consortium name="The Broad Institute Genomics Platform"/>
            <consortium name="The Broad Institute Genome Sequencing Center for Infectious Disease"/>
            <person name="Wu L."/>
            <person name="Ma J."/>
        </authorList>
    </citation>
    <scope>NUCLEOTIDE SEQUENCE [LARGE SCALE GENOMIC DNA]</scope>
    <source>
        <strain evidence="3">CGMCC 1.19062</strain>
    </source>
</reference>
<keyword evidence="1" id="KW-1133">Transmembrane helix</keyword>
<organism evidence="2 3">
    <name type="scientific">Lacibacterium aquatile</name>
    <dbReference type="NCBI Taxonomy" id="1168082"/>
    <lineage>
        <taxon>Bacteria</taxon>
        <taxon>Pseudomonadati</taxon>
        <taxon>Pseudomonadota</taxon>
        <taxon>Alphaproteobacteria</taxon>
        <taxon>Rhodospirillales</taxon>
        <taxon>Rhodospirillaceae</taxon>
    </lineage>
</organism>
<accession>A0ABW5DRD1</accession>
<name>A0ABW5DRD1_9PROT</name>
<dbReference type="Proteomes" id="UP001597295">
    <property type="component" value="Unassembled WGS sequence"/>
</dbReference>
<keyword evidence="1" id="KW-0472">Membrane</keyword>
<protein>
    <submittedName>
        <fullName evidence="2">Uncharacterized protein</fullName>
    </submittedName>
</protein>